<dbReference type="InterPro" id="IPR011010">
    <property type="entry name" value="DNA_brk_join_enz"/>
</dbReference>
<dbReference type="InterPro" id="IPR044068">
    <property type="entry name" value="CB"/>
</dbReference>
<dbReference type="Gene3D" id="1.10.150.130">
    <property type="match status" value="1"/>
</dbReference>
<comment type="caution">
    <text evidence="9">The sequence shown here is derived from an EMBL/GenBank/DDBJ whole genome shotgun (WGS) entry which is preliminary data.</text>
</comment>
<dbReference type="InterPro" id="IPR013762">
    <property type="entry name" value="Integrase-like_cat_sf"/>
</dbReference>
<evidence type="ECO:0000313" key="9">
    <source>
        <dbReference type="EMBL" id="GGO99315.1"/>
    </source>
</evidence>
<dbReference type="InterPro" id="IPR050808">
    <property type="entry name" value="Phage_Integrase"/>
</dbReference>
<organism evidence="9 10">
    <name type="scientific">Wenjunlia tyrosinilytica</name>
    <dbReference type="NCBI Taxonomy" id="1544741"/>
    <lineage>
        <taxon>Bacteria</taxon>
        <taxon>Bacillati</taxon>
        <taxon>Actinomycetota</taxon>
        <taxon>Actinomycetes</taxon>
        <taxon>Kitasatosporales</taxon>
        <taxon>Streptomycetaceae</taxon>
        <taxon>Wenjunlia</taxon>
    </lineage>
</organism>
<dbReference type="Gene3D" id="1.10.443.10">
    <property type="entry name" value="Intergrase catalytic core"/>
    <property type="match status" value="1"/>
</dbReference>
<dbReference type="PROSITE" id="PS51898">
    <property type="entry name" value="TYR_RECOMBINASE"/>
    <property type="match status" value="1"/>
</dbReference>
<keyword evidence="4" id="KW-0233">DNA recombination</keyword>
<dbReference type="PANTHER" id="PTHR30629:SF2">
    <property type="entry name" value="PROPHAGE INTEGRASE INTS-RELATED"/>
    <property type="match status" value="1"/>
</dbReference>
<protein>
    <submittedName>
        <fullName evidence="9">DMT family permease</fullName>
    </submittedName>
</protein>
<keyword evidence="10" id="KW-1185">Reference proteome</keyword>
<sequence length="413" mass="46794">MAWVERRGNKWRVRYWKPDGKAGSIPGTFETKQAAQAHAHQLNTAPETTKPTQGTQPADSPPAVPPVEFRSTVPEPEPKPTATVAEWAEIWWQTVDVGANTEAFYRSLLTRHILPRWGTTPVDQITPADIQIWLNRLRTTYAPSTITSLRKLFAMLMGDAVDNDLLTTNPVRPRRRGRGRLEPRRERLWADEHQVLAIAHRILRLSSRNQCLLVITAAYTGMRWGELAGLHRENLDLTQGLIHITADAGALHEVNGHLTLGHPKTHSSVRTITLPPFLTELLTADLAASTRPFVFTTIRGKHLRRSGFQRRLWAPAVSGGRHLNETWTPVRQGLTFHGLRHSHKTWLIEDGVPEVAQARRLGHTMENKIDDVYSHVTSSIDSRLLAGLETRWRRSIERHRQDREGRELLSIAS</sequence>
<evidence type="ECO:0000259" key="8">
    <source>
        <dbReference type="PROSITE" id="PS51900"/>
    </source>
</evidence>
<dbReference type="CDD" id="cd01189">
    <property type="entry name" value="INT_ICEBs1_C_like"/>
    <property type="match status" value="1"/>
</dbReference>
<gene>
    <name evidence="9" type="ORF">GCM10012280_65490</name>
</gene>
<evidence type="ECO:0000256" key="2">
    <source>
        <dbReference type="ARBA" id="ARBA00022908"/>
    </source>
</evidence>
<comment type="similarity">
    <text evidence="1">Belongs to the 'phage' integrase family.</text>
</comment>
<dbReference type="Pfam" id="PF14659">
    <property type="entry name" value="Phage_int_SAM_3"/>
    <property type="match status" value="1"/>
</dbReference>
<dbReference type="GO" id="GO:0015074">
    <property type="term" value="P:DNA integration"/>
    <property type="evidence" value="ECO:0007669"/>
    <property type="project" value="UniProtKB-KW"/>
</dbReference>
<name>A0A917ZXB5_9ACTN</name>
<dbReference type="Pfam" id="PF00589">
    <property type="entry name" value="Phage_integrase"/>
    <property type="match status" value="1"/>
</dbReference>
<dbReference type="Proteomes" id="UP000641932">
    <property type="component" value="Unassembled WGS sequence"/>
</dbReference>
<evidence type="ECO:0000256" key="5">
    <source>
        <dbReference type="PROSITE-ProRule" id="PRU01248"/>
    </source>
</evidence>
<reference evidence="9" key="1">
    <citation type="journal article" date="2014" name="Int. J. Syst. Evol. Microbiol.">
        <title>Complete genome sequence of Corynebacterium casei LMG S-19264T (=DSM 44701T), isolated from a smear-ripened cheese.</title>
        <authorList>
            <consortium name="US DOE Joint Genome Institute (JGI-PGF)"/>
            <person name="Walter F."/>
            <person name="Albersmeier A."/>
            <person name="Kalinowski J."/>
            <person name="Ruckert C."/>
        </authorList>
    </citation>
    <scope>NUCLEOTIDE SEQUENCE</scope>
    <source>
        <strain evidence="9">CGMCC 4.7201</strain>
    </source>
</reference>
<accession>A0A917ZXB5</accession>
<evidence type="ECO:0000256" key="6">
    <source>
        <dbReference type="SAM" id="MobiDB-lite"/>
    </source>
</evidence>
<dbReference type="GO" id="GO:0003677">
    <property type="term" value="F:DNA binding"/>
    <property type="evidence" value="ECO:0007669"/>
    <property type="project" value="UniProtKB-UniRule"/>
</dbReference>
<feature type="compositionally biased region" description="Polar residues" evidence="6">
    <location>
        <begin position="41"/>
        <end position="58"/>
    </location>
</feature>
<evidence type="ECO:0000313" key="10">
    <source>
        <dbReference type="Proteomes" id="UP000641932"/>
    </source>
</evidence>
<evidence type="ECO:0000256" key="3">
    <source>
        <dbReference type="ARBA" id="ARBA00023125"/>
    </source>
</evidence>
<dbReference type="PANTHER" id="PTHR30629">
    <property type="entry name" value="PROPHAGE INTEGRASE"/>
    <property type="match status" value="1"/>
</dbReference>
<dbReference type="AlphaFoldDB" id="A0A917ZXB5"/>
<dbReference type="InterPro" id="IPR004107">
    <property type="entry name" value="Integrase_SAM-like_N"/>
</dbReference>
<proteinExistence type="inferred from homology"/>
<reference evidence="9" key="2">
    <citation type="submission" date="2020-09" db="EMBL/GenBank/DDBJ databases">
        <authorList>
            <person name="Sun Q."/>
            <person name="Zhou Y."/>
        </authorList>
    </citation>
    <scope>NUCLEOTIDE SEQUENCE</scope>
    <source>
        <strain evidence="9">CGMCC 4.7201</strain>
    </source>
</reference>
<feature type="domain" description="Tyr recombinase" evidence="7">
    <location>
        <begin position="183"/>
        <end position="386"/>
    </location>
</feature>
<evidence type="ECO:0000256" key="1">
    <source>
        <dbReference type="ARBA" id="ARBA00008857"/>
    </source>
</evidence>
<keyword evidence="3 5" id="KW-0238">DNA-binding</keyword>
<dbReference type="InterPro" id="IPR002104">
    <property type="entry name" value="Integrase_catalytic"/>
</dbReference>
<dbReference type="GO" id="GO:0006310">
    <property type="term" value="P:DNA recombination"/>
    <property type="evidence" value="ECO:0007669"/>
    <property type="project" value="UniProtKB-KW"/>
</dbReference>
<dbReference type="EMBL" id="BMMS01000044">
    <property type="protein sequence ID" value="GGO99315.1"/>
    <property type="molecule type" value="Genomic_DNA"/>
</dbReference>
<evidence type="ECO:0000259" key="7">
    <source>
        <dbReference type="PROSITE" id="PS51898"/>
    </source>
</evidence>
<evidence type="ECO:0000256" key="4">
    <source>
        <dbReference type="ARBA" id="ARBA00023172"/>
    </source>
</evidence>
<dbReference type="PROSITE" id="PS51900">
    <property type="entry name" value="CB"/>
    <property type="match status" value="1"/>
</dbReference>
<dbReference type="SUPFAM" id="SSF56349">
    <property type="entry name" value="DNA breaking-rejoining enzymes"/>
    <property type="match status" value="1"/>
</dbReference>
<feature type="domain" description="Core-binding (CB)" evidence="8">
    <location>
        <begin position="82"/>
        <end position="161"/>
    </location>
</feature>
<dbReference type="InterPro" id="IPR010998">
    <property type="entry name" value="Integrase_recombinase_N"/>
</dbReference>
<feature type="region of interest" description="Disordered" evidence="6">
    <location>
        <begin position="17"/>
        <end position="80"/>
    </location>
</feature>
<keyword evidence="2" id="KW-0229">DNA integration</keyword>